<evidence type="ECO:0000313" key="9">
    <source>
        <dbReference type="Proteomes" id="UP000532010"/>
    </source>
</evidence>
<evidence type="ECO:0000256" key="1">
    <source>
        <dbReference type="ARBA" id="ARBA00004141"/>
    </source>
</evidence>
<keyword evidence="3 6" id="KW-0812">Transmembrane</keyword>
<dbReference type="GO" id="GO:0055085">
    <property type="term" value="P:transmembrane transport"/>
    <property type="evidence" value="ECO:0007669"/>
    <property type="project" value="InterPro"/>
</dbReference>
<dbReference type="GO" id="GO:0043190">
    <property type="term" value="C:ATP-binding cassette (ABC) transporter complex"/>
    <property type="evidence" value="ECO:0007669"/>
    <property type="project" value="InterPro"/>
</dbReference>
<dbReference type="Pfam" id="PF00950">
    <property type="entry name" value="ABC-3"/>
    <property type="match status" value="1"/>
</dbReference>
<evidence type="ECO:0000256" key="7">
    <source>
        <dbReference type="SAM" id="Phobius"/>
    </source>
</evidence>
<protein>
    <submittedName>
        <fullName evidence="8">Zinc/manganese transport system permease protein</fullName>
    </submittedName>
</protein>
<feature type="transmembrane region" description="Helical" evidence="7">
    <location>
        <begin position="196"/>
        <end position="224"/>
    </location>
</feature>
<dbReference type="EMBL" id="JACHWB010000010">
    <property type="protein sequence ID" value="MBB3021473.1"/>
    <property type="molecule type" value="Genomic_DNA"/>
</dbReference>
<sequence length="301" mass="31156">MCATAALHETGFSMLDLLYAPFSEFEFMQRALVGVIAIALGGGPVGVFLMLRRMSLTGDAMAHAILPGAAVGYLLAGLSLPAMTIGGLFAGVIVAVAAGLVSRFTALKEDASLAAFYLLSLALGVTIVSLRGSNVDLLHVLFGTVLALDDSTLLLLAAISTVTVLALAVLYRPLVLECVDPVFLRSVSRSGTPTHLIFLGLVVMNLVGGFHALGTLLAVGMMMLPAAAARFWTSDITMMMAVSIVVGIVSGLSGLLLSFHAELPAGPAIILSAGAIYVVSLVLGREGGLLWLAWPGRHLEA</sequence>
<evidence type="ECO:0000256" key="6">
    <source>
        <dbReference type="RuleBase" id="RU003943"/>
    </source>
</evidence>
<feature type="transmembrane region" description="Helical" evidence="7">
    <location>
        <begin position="31"/>
        <end position="51"/>
    </location>
</feature>
<dbReference type="PANTHER" id="PTHR30477">
    <property type="entry name" value="ABC-TRANSPORTER METAL-BINDING PROTEIN"/>
    <property type="match status" value="1"/>
</dbReference>
<feature type="transmembrane region" description="Helical" evidence="7">
    <location>
        <begin position="113"/>
        <end position="133"/>
    </location>
</feature>
<dbReference type="InterPro" id="IPR037294">
    <property type="entry name" value="ABC_BtuC-like"/>
</dbReference>
<evidence type="ECO:0000256" key="3">
    <source>
        <dbReference type="ARBA" id="ARBA00022692"/>
    </source>
</evidence>
<feature type="transmembrane region" description="Helical" evidence="7">
    <location>
        <begin position="58"/>
        <end position="76"/>
    </location>
</feature>
<reference evidence="8 9" key="1">
    <citation type="submission" date="2020-08" db="EMBL/GenBank/DDBJ databases">
        <title>The Agave Microbiome: Exploring the role of microbial communities in plant adaptations to desert environments.</title>
        <authorList>
            <person name="Partida-Martinez L.P."/>
        </authorList>
    </citation>
    <scope>NUCLEOTIDE SEQUENCE [LARGE SCALE GENOMIC DNA]</scope>
    <source>
        <strain evidence="8 9">AT3.9</strain>
    </source>
</reference>
<keyword evidence="4 7" id="KW-1133">Transmembrane helix</keyword>
<dbReference type="PANTHER" id="PTHR30477:SF13">
    <property type="entry name" value="IRON TRANSPORT SYSTEM MEMBRANE PROTEIN HI_0360-RELATED"/>
    <property type="match status" value="1"/>
</dbReference>
<dbReference type="Proteomes" id="UP000532010">
    <property type="component" value="Unassembled WGS sequence"/>
</dbReference>
<organism evidence="8 9">
    <name type="scientific">Microvirga lupini</name>
    <dbReference type="NCBI Taxonomy" id="420324"/>
    <lineage>
        <taxon>Bacteria</taxon>
        <taxon>Pseudomonadati</taxon>
        <taxon>Pseudomonadota</taxon>
        <taxon>Alphaproteobacteria</taxon>
        <taxon>Hyphomicrobiales</taxon>
        <taxon>Methylobacteriaceae</taxon>
        <taxon>Microvirga</taxon>
    </lineage>
</organism>
<dbReference type="Gene3D" id="1.10.3470.10">
    <property type="entry name" value="ABC transporter involved in vitamin B12 uptake, BtuC"/>
    <property type="match status" value="1"/>
</dbReference>
<dbReference type="SUPFAM" id="SSF81345">
    <property type="entry name" value="ABC transporter involved in vitamin B12 uptake, BtuC"/>
    <property type="match status" value="1"/>
</dbReference>
<gene>
    <name evidence="8" type="ORF">FHR70_004569</name>
</gene>
<evidence type="ECO:0000256" key="4">
    <source>
        <dbReference type="ARBA" id="ARBA00022989"/>
    </source>
</evidence>
<dbReference type="GO" id="GO:0010043">
    <property type="term" value="P:response to zinc ion"/>
    <property type="evidence" value="ECO:0007669"/>
    <property type="project" value="TreeGrafter"/>
</dbReference>
<comment type="caution">
    <text evidence="8">The sequence shown here is derived from an EMBL/GenBank/DDBJ whole genome shotgun (WGS) entry which is preliminary data.</text>
</comment>
<evidence type="ECO:0000256" key="5">
    <source>
        <dbReference type="ARBA" id="ARBA00023136"/>
    </source>
</evidence>
<feature type="transmembrane region" description="Helical" evidence="7">
    <location>
        <begin position="269"/>
        <end position="294"/>
    </location>
</feature>
<evidence type="ECO:0000256" key="2">
    <source>
        <dbReference type="ARBA" id="ARBA00008034"/>
    </source>
</evidence>
<name>A0A7W4YZY4_9HYPH</name>
<dbReference type="AlphaFoldDB" id="A0A7W4YZY4"/>
<feature type="transmembrane region" description="Helical" evidence="7">
    <location>
        <begin position="82"/>
        <end position="101"/>
    </location>
</feature>
<keyword evidence="6" id="KW-0813">Transport</keyword>
<keyword evidence="5 7" id="KW-0472">Membrane</keyword>
<accession>A0A7W4YZY4</accession>
<feature type="transmembrane region" description="Helical" evidence="7">
    <location>
        <begin position="236"/>
        <end position="257"/>
    </location>
</feature>
<proteinExistence type="inferred from homology"/>
<comment type="similarity">
    <text evidence="2 6">Belongs to the ABC-3 integral membrane protein family.</text>
</comment>
<dbReference type="NCBIfam" id="NF040871">
    <property type="entry name" value="AztB"/>
    <property type="match status" value="1"/>
</dbReference>
<evidence type="ECO:0000313" key="8">
    <source>
        <dbReference type="EMBL" id="MBB3021473.1"/>
    </source>
</evidence>
<feature type="transmembrane region" description="Helical" evidence="7">
    <location>
        <begin position="153"/>
        <end position="175"/>
    </location>
</feature>
<dbReference type="InterPro" id="IPR001626">
    <property type="entry name" value="ABC_TroCD"/>
</dbReference>
<comment type="subcellular location">
    <subcellularLocation>
        <location evidence="6">Cell membrane</location>
        <topology evidence="6">Multi-pass membrane protein</topology>
    </subcellularLocation>
    <subcellularLocation>
        <location evidence="1">Membrane</location>
        <topology evidence="1">Multi-pass membrane protein</topology>
    </subcellularLocation>
</comment>
<keyword evidence="9" id="KW-1185">Reference proteome</keyword>